<gene>
    <name evidence="3" type="ORF">BJ958_000456</name>
</gene>
<feature type="compositionally biased region" description="Low complexity" evidence="1">
    <location>
        <begin position="27"/>
        <end position="40"/>
    </location>
</feature>
<feature type="region of interest" description="Disordered" evidence="1">
    <location>
        <begin position="25"/>
        <end position="44"/>
    </location>
</feature>
<dbReference type="AlphaFoldDB" id="A0A852RJ60"/>
<dbReference type="PROSITE" id="PS51257">
    <property type="entry name" value="PROKAR_LIPOPROTEIN"/>
    <property type="match status" value="1"/>
</dbReference>
<dbReference type="EMBL" id="JACCBF010000001">
    <property type="protein sequence ID" value="NYD28910.1"/>
    <property type="molecule type" value="Genomic_DNA"/>
</dbReference>
<accession>A0A852RJ60</accession>
<evidence type="ECO:0000256" key="2">
    <source>
        <dbReference type="SAM" id="SignalP"/>
    </source>
</evidence>
<proteinExistence type="predicted"/>
<feature type="signal peptide" evidence="2">
    <location>
        <begin position="1"/>
        <end position="22"/>
    </location>
</feature>
<evidence type="ECO:0000313" key="4">
    <source>
        <dbReference type="Proteomes" id="UP000582231"/>
    </source>
</evidence>
<comment type="caution">
    <text evidence="3">The sequence shown here is derived from an EMBL/GenBank/DDBJ whole genome shotgun (WGS) entry which is preliminary data.</text>
</comment>
<feature type="chain" id="PRO_5038929437" evidence="2">
    <location>
        <begin position="23"/>
        <end position="175"/>
    </location>
</feature>
<evidence type="ECO:0000256" key="1">
    <source>
        <dbReference type="SAM" id="MobiDB-lite"/>
    </source>
</evidence>
<evidence type="ECO:0000313" key="3">
    <source>
        <dbReference type="EMBL" id="NYD28910.1"/>
    </source>
</evidence>
<keyword evidence="2" id="KW-0732">Signal</keyword>
<sequence length="175" mass="17831">MRFRITAVSVAAALALAGCGGAGNGGSAASSTPSTTPSPVMVTSFPDLPAATGEPDLPGIATAAPASADTVGHIPGPFDDRFRLGEVSFDGQRVVGALEVTSDVSDLLELQVLAGFYDASGTLIGRGRFTHHLDEETHHDDGPPSEHESFTIAVPMRLRGQAVSAAVGVPVLVNE</sequence>
<name>A0A852RJ60_9ACTN</name>
<organism evidence="3 4">
    <name type="scientific">Nocardioides kongjuensis</name>
    <dbReference type="NCBI Taxonomy" id="349522"/>
    <lineage>
        <taxon>Bacteria</taxon>
        <taxon>Bacillati</taxon>
        <taxon>Actinomycetota</taxon>
        <taxon>Actinomycetes</taxon>
        <taxon>Propionibacteriales</taxon>
        <taxon>Nocardioidaceae</taxon>
        <taxon>Nocardioides</taxon>
    </lineage>
</organism>
<protein>
    <submittedName>
        <fullName evidence="3">Uncharacterized protein</fullName>
    </submittedName>
</protein>
<reference evidence="3 4" key="1">
    <citation type="submission" date="2020-07" db="EMBL/GenBank/DDBJ databases">
        <title>Sequencing the genomes of 1000 actinobacteria strains.</title>
        <authorList>
            <person name="Klenk H.-P."/>
        </authorList>
    </citation>
    <scope>NUCLEOTIDE SEQUENCE [LARGE SCALE GENOMIC DNA]</scope>
    <source>
        <strain evidence="3 4">DSM 19082</strain>
    </source>
</reference>
<dbReference type="Proteomes" id="UP000582231">
    <property type="component" value="Unassembled WGS sequence"/>
</dbReference>
<keyword evidence="4" id="KW-1185">Reference proteome</keyword>
<dbReference type="RefSeq" id="WP_179725170.1">
    <property type="nucleotide sequence ID" value="NZ_BAABEF010000001.1"/>
</dbReference>